<dbReference type="InterPro" id="IPR036388">
    <property type="entry name" value="WH-like_DNA-bd_sf"/>
</dbReference>
<dbReference type="OrthoDB" id="122286at2"/>
<name>A0A4P6EKM3_9MICO</name>
<dbReference type="InterPro" id="IPR036390">
    <property type="entry name" value="WH_DNA-bd_sf"/>
</dbReference>
<protein>
    <submittedName>
        <fullName evidence="2">PadR family transcriptional regulator</fullName>
    </submittedName>
</protein>
<accession>A0A4P6EKM3</accession>
<reference evidence="2 3" key="1">
    <citation type="submission" date="2019-01" db="EMBL/GenBank/DDBJ databases">
        <title>Genome sequencing of strain 2JSPR-7.</title>
        <authorList>
            <person name="Heo J."/>
            <person name="Kim S.-J."/>
            <person name="Kim J.-S."/>
            <person name="Hong S.-B."/>
            <person name="Kwon S.-W."/>
        </authorList>
    </citation>
    <scope>NUCLEOTIDE SEQUENCE [LARGE SCALE GENOMIC DNA]</scope>
    <source>
        <strain evidence="2 3">2JSPR-7</strain>
    </source>
</reference>
<dbReference type="Proteomes" id="UP000291758">
    <property type="component" value="Chromosome"/>
</dbReference>
<dbReference type="SUPFAM" id="SSF46785">
    <property type="entry name" value="Winged helix' DNA-binding domain"/>
    <property type="match status" value="1"/>
</dbReference>
<dbReference type="PANTHER" id="PTHR33169:SF14">
    <property type="entry name" value="TRANSCRIPTIONAL REGULATOR RV3488"/>
    <property type="match status" value="1"/>
</dbReference>
<organism evidence="2 3">
    <name type="scientific">Xylanimonas allomyrinae</name>
    <dbReference type="NCBI Taxonomy" id="2509459"/>
    <lineage>
        <taxon>Bacteria</taxon>
        <taxon>Bacillati</taxon>
        <taxon>Actinomycetota</taxon>
        <taxon>Actinomycetes</taxon>
        <taxon>Micrococcales</taxon>
        <taxon>Promicromonosporaceae</taxon>
        <taxon>Xylanimonas</taxon>
    </lineage>
</organism>
<dbReference type="Gene3D" id="1.10.10.10">
    <property type="entry name" value="Winged helix-like DNA-binding domain superfamily/Winged helix DNA-binding domain"/>
    <property type="match status" value="1"/>
</dbReference>
<evidence type="ECO:0000313" key="3">
    <source>
        <dbReference type="Proteomes" id="UP000291758"/>
    </source>
</evidence>
<proteinExistence type="predicted"/>
<dbReference type="EMBL" id="CP035495">
    <property type="protein sequence ID" value="QAY63250.1"/>
    <property type="molecule type" value="Genomic_DNA"/>
</dbReference>
<evidence type="ECO:0000259" key="1">
    <source>
        <dbReference type="Pfam" id="PF03551"/>
    </source>
</evidence>
<gene>
    <name evidence="2" type="ORF">ET495_08330</name>
</gene>
<evidence type="ECO:0000313" key="2">
    <source>
        <dbReference type="EMBL" id="QAY63250.1"/>
    </source>
</evidence>
<dbReference type="AlphaFoldDB" id="A0A4P6EKM3"/>
<dbReference type="InterPro" id="IPR052509">
    <property type="entry name" value="Metal_resp_DNA-bind_regulator"/>
</dbReference>
<dbReference type="InterPro" id="IPR005149">
    <property type="entry name" value="Tscrpt_reg_PadR_N"/>
</dbReference>
<sequence length="109" mass="11694">MTRRPPRPPSPSSPGDVRSPCDVSAWRYAIEIIESLGAYPALSATPGTVYPLLARLDKAGLVSTRWSESPGGPPRKYYRLTADGDALLADGAAAWSHLSFAMPDILRKG</sequence>
<dbReference type="PANTHER" id="PTHR33169">
    <property type="entry name" value="PADR-FAMILY TRANSCRIPTIONAL REGULATOR"/>
    <property type="match status" value="1"/>
</dbReference>
<feature type="domain" description="Transcription regulator PadR N-terminal" evidence="1">
    <location>
        <begin position="27"/>
        <end position="89"/>
    </location>
</feature>
<dbReference type="Pfam" id="PF03551">
    <property type="entry name" value="PadR"/>
    <property type="match status" value="1"/>
</dbReference>
<dbReference type="KEGG" id="xyl:ET495_08330"/>
<keyword evidence="3" id="KW-1185">Reference proteome</keyword>